<name>A0A0L0NQ76_CANAR</name>
<gene>
    <name evidence="1" type="ORF">QG37_07418</name>
</gene>
<proteinExistence type="predicted"/>
<sequence>MRVKNGSIEDDFWKVESWLSGHRALIYTLSSWVEIRPNGGTASFGLFFHQVERHHFAYRAQESCRRVRNKRRSFLSGVSVACKGLEKKEPGYMFKIPEIGLRQLCQ</sequence>
<comment type="caution">
    <text evidence="1">The sequence shown here is derived from an EMBL/GenBank/DDBJ whole genome shotgun (WGS) entry which is preliminary data.</text>
</comment>
<dbReference type="Proteomes" id="UP000037122">
    <property type="component" value="Unassembled WGS sequence"/>
</dbReference>
<accession>A0A0L0NQ76</accession>
<dbReference type="EMBL" id="LGST01000057">
    <property type="protein sequence ID" value="KND96291.1"/>
    <property type="molecule type" value="Genomic_DNA"/>
</dbReference>
<evidence type="ECO:0000313" key="2">
    <source>
        <dbReference type="Proteomes" id="UP000037122"/>
    </source>
</evidence>
<reference evidence="2" key="1">
    <citation type="journal article" date="2015" name="BMC Genomics">
        <title>Draft genome of a commonly misdiagnosed multidrug resistant pathogen Candida auris.</title>
        <authorList>
            <person name="Chatterjee S."/>
            <person name="Alampalli S.V."/>
            <person name="Nageshan R.K."/>
            <person name="Chettiar S.T."/>
            <person name="Joshi S."/>
            <person name="Tatu U.S."/>
        </authorList>
    </citation>
    <scope>NUCLEOTIDE SEQUENCE [LARGE SCALE GENOMIC DNA]</scope>
    <source>
        <strain evidence="2">6684</strain>
    </source>
</reference>
<protein>
    <submittedName>
        <fullName evidence="1">Uncharacterized protein</fullName>
    </submittedName>
</protein>
<dbReference type="VEuPathDB" id="FungiDB:QG37_07418"/>
<evidence type="ECO:0000313" key="1">
    <source>
        <dbReference type="EMBL" id="KND96291.1"/>
    </source>
</evidence>
<dbReference type="AlphaFoldDB" id="A0A0L0NQ76"/>
<organism evidence="1 2">
    <name type="scientific">Candidozyma auris</name>
    <name type="common">Yeast</name>
    <name type="synonym">Candida auris</name>
    <dbReference type="NCBI Taxonomy" id="498019"/>
    <lineage>
        <taxon>Eukaryota</taxon>
        <taxon>Fungi</taxon>
        <taxon>Dikarya</taxon>
        <taxon>Ascomycota</taxon>
        <taxon>Saccharomycotina</taxon>
        <taxon>Pichiomycetes</taxon>
        <taxon>Metschnikowiaceae</taxon>
        <taxon>Candidozyma</taxon>
    </lineage>
</organism>